<dbReference type="EMBL" id="CADIKH010000009">
    <property type="protein sequence ID" value="CAB3754841.1"/>
    <property type="molecule type" value="Genomic_DNA"/>
</dbReference>
<evidence type="ECO:0000313" key="2">
    <source>
        <dbReference type="Proteomes" id="UP000494363"/>
    </source>
</evidence>
<protein>
    <submittedName>
        <fullName evidence="1">Uncharacterized protein</fullName>
    </submittedName>
</protein>
<keyword evidence="2" id="KW-1185">Reference proteome</keyword>
<reference evidence="1 2" key="1">
    <citation type="submission" date="2020-04" db="EMBL/GenBank/DDBJ databases">
        <authorList>
            <person name="De Canck E."/>
        </authorList>
    </citation>
    <scope>NUCLEOTIDE SEQUENCE [LARGE SCALE GENOMIC DNA]</scope>
    <source>
        <strain evidence="1 2">LMG 29542</strain>
    </source>
</reference>
<dbReference type="AlphaFoldDB" id="A0A6J5DNM7"/>
<organism evidence="1 2">
    <name type="scientific">Paraburkholderia humisilvae</name>
    <dbReference type="NCBI Taxonomy" id="627669"/>
    <lineage>
        <taxon>Bacteria</taxon>
        <taxon>Pseudomonadati</taxon>
        <taxon>Pseudomonadota</taxon>
        <taxon>Betaproteobacteria</taxon>
        <taxon>Burkholderiales</taxon>
        <taxon>Burkholderiaceae</taxon>
        <taxon>Paraburkholderia</taxon>
    </lineage>
</organism>
<sequence>MNILENEAALAILRDASEKLRAIGIHSDMQTCASKHGASIALIASETVEGAAAGYVASFLGCELTMSEPDRFCDEVANRLADRAIDDARHASR</sequence>
<accession>A0A6J5DNM7</accession>
<evidence type="ECO:0000313" key="1">
    <source>
        <dbReference type="EMBL" id="CAB3754841.1"/>
    </source>
</evidence>
<gene>
    <name evidence="1" type="ORF">LMG29542_02467</name>
</gene>
<proteinExistence type="predicted"/>
<dbReference type="Proteomes" id="UP000494363">
    <property type="component" value="Unassembled WGS sequence"/>
</dbReference>
<name>A0A6J5DNM7_9BURK</name>